<keyword evidence="3" id="KW-0808">Transferase</keyword>
<dbReference type="EC" id="2.3.1.9" evidence="2"/>
<reference evidence="6 7" key="1">
    <citation type="submission" date="2024-06" db="EMBL/GenBank/DDBJ databases">
        <title>The Natural Products Discovery Center: Release of the First 8490 Sequenced Strains for Exploring Actinobacteria Biosynthetic Diversity.</title>
        <authorList>
            <person name="Kalkreuter E."/>
            <person name="Kautsar S.A."/>
            <person name="Yang D."/>
            <person name="Bader C.D."/>
            <person name="Teijaro C.N."/>
            <person name="Fluegel L."/>
            <person name="Davis C.M."/>
            <person name="Simpson J.R."/>
            <person name="Lauterbach L."/>
            <person name="Steele A.D."/>
            <person name="Gui C."/>
            <person name="Meng S."/>
            <person name="Li G."/>
            <person name="Viehrig K."/>
            <person name="Ye F."/>
            <person name="Su P."/>
            <person name="Kiefer A.F."/>
            <person name="Nichols A."/>
            <person name="Cepeda A.J."/>
            <person name="Yan W."/>
            <person name="Fan B."/>
            <person name="Jiang Y."/>
            <person name="Adhikari A."/>
            <person name="Zheng C.-J."/>
            <person name="Schuster L."/>
            <person name="Cowan T.M."/>
            <person name="Smanski M.J."/>
            <person name="Chevrette M.G."/>
            <person name="De Carvalho L.P.S."/>
            <person name="Shen B."/>
        </authorList>
    </citation>
    <scope>NUCLEOTIDE SEQUENCE [LARGE SCALE GENOMIC DNA]</scope>
    <source>
        <strain evidence="6 7">NPDC000634</strain>
    </source>
</reference>
<evidence type="ECO:0000256" key="1">
    <source>
        <dbReference type="ARBA" id="ARBA00010982"/>
    </source>
</evidence>
<gene>
    <name evidence="6" type="ORF">ABT317_04215</name>
</gene>
<dbReference type="PANTHER" id="PTHR18919">
    <property type="entry name" value="ACETYL-COA C-ACYLTRANSFERASE"/>
    <property type="match status" value="1"/>
</dbReference>
<evidence type="ECO:0000256" key="3">
    <source>
        <dbReference type="ARBA" id="ARBA00022679"/>
    </source>
</evidence>
<protein>
    <recommendedName>
        <fullName evidence="2">acetyl-CoA C-acetyltransferase</fullName>
        <ecNumber evidence="2">2.3.1.9</ecNumber>
    </recommendedName>
</protein>
<dbReference type="SUPFAM" id="SSF53901">
    <property type="entry name" value="Thiolase-like"/>
    <property type="match status" value="1"/>
</dbReference>
<dbReference type="Gene3D" id="3.40.47.10">
    <property type="match status" value="1"/>
</dbReference>
<dbReference type="PANTHER" id="PTHR18919:SF107">
    <property type="entry name" value="ACETYL-COA ACETYLTRANSFERASE, CYTOSOLIC"/>
    <property type="match status" value="1"/>
</dbReference>
<dbReference type="InterPro" id="IPR016039">
    <property type="entry name" value="Thiolase-like"/>
</dbReference>
<evidence type="ECO:0000313" key="7">
    <source>
        <dbReference type="Proteomes" id="UP001458415"/>
    </source>
</evidence>
<dbReference type="EMBL" id="JBEPCU010000032">
    <property type="protein sequence ID" value="MER6976260.1"/>
    <property type="molecule type" value="Genomic_DNA"/>
</dbReference>
<evidence type="ECO:0000259" key="5">
    <source>
        <dbReference type="Pfam" id="PF00108"/>
    </source>
</evidence>
<dbReference type="Pfam" id="PF00108">
    <property type="entry name" value="Thiolase_N"/>
    <property type="match status" value="1"/>
</dbReference>
<feature type="domain" description="Thiolase N-terminal" evidence="5">
    <location>
        <begin position="8"/>
        <end position="61"/>
    </location>
</feature>
<evidence type="ECO:0000256" key="4">
    <source>
        <dbReference type="ARBA" id="ARBA00023315"/>
    </source>
</evidence>
<evidence type="ECO:0000313" key="6">
    <source>
        <dbReference type="EMBL" id="MER6976260.1"/>
    </source>
</evidence>
<dbReference type="Proteomes" id="UP001458415">
    <property type="component" value="Unassembled WGS sequence"/>
</dbReference>
<evidence type="ECO:0000256" key="2">
    <source>
        <dbReference type="ARBA" id="ARBA00012705"/>
    </source>
</evidence>
<comment type="caution">
    <text evidence="6">The sequence shown here is derived from an EMBL/GenBank/DDBJ whole genome shotgun (WGS) entry which is preliminary data.</text>
</comment>
<keyword evidence="4" id="KW-0012">Acyltransferase</keyword>
<comment type="similarity">
    <text evidence="1">Belongs to the thiolase-like superfamily. Thiolase family.</text>
</comment>
<dbReference type="RefSeq" id="WP_279634652.1">
    <property type="nucleotide sequence ID" value="NZ_MUBM01000030.1"/>
</dbReference>
<sequence>MGPDERILIAGGARTPVGSFGGAFKDVPAHELGAAAARVALSRVNVAPGDVDEAVMGCMSGPTATTRAGSPWRPGCR</sequence>
<accession>A0ABV1VWF6</accession>
<organism evidence="6 7">
    <name type="scientific">Streptomyces carpinensis</name>
    <dbReference type="NCBI Taxonomy" id="66369"/>
    <lineage>
        <taxon>Bacteria</taxon>
        <taxon>Bacillati</taxon>
        <taxon>Actinomycetota</taxon>
        <taxon>Actinomycetes</taxon>
        <taxon>Kitasatosporales</taxon>
        <taxon>Streptomycetaceae</taxon>
        <taxon>Streptomyces</taxon>
    </lineage>
</organism>
<name>A0ABV1VWF6_9ACTN</name>
<keyword evidence="7" id="KW-1185">Reference proteome</keyword>
<proteinExistence type="inferred from homology"/>
<dbReference type="InterPro" id="IPR020616">
    <property type="entry name" value="Thiolase_N"/>
</dbReference>